<dbReference type="InterPro" id="IPR004159">
    <property type="entry name" value="Put_SAM_MeTrfase"/>
</dbReference>
<reference evidence="4" key="1">
    <citation type="submission" date="2023-02" db="EMBL/GenBank/DDBJ databases">
        <title>Genome of toxic invasive species Heracleum sosnowskyi carries increased number of genes despite the absence of recent whole-genome duplications.</title>
        <authorList>
            <person name="Schelkunov M."/>
            <person name="Shtratnikova V."/>
            <person name="Makarenko M."/>
            <person name="Klepikova A."/>
            <person name="Omelchenko D."/>
            <person name="Novikova G."/>
            <person name="Obukhova E."/>
            <person name="Bogdanov V."/>
            <person name="Penin A."/>
            <person name="Logacheva M."/>
        </authorList>
    </citation>
    <scope>NUCLEOTIDE SEQUENCE</scope>
    <source>
        <strain evidence="4">Hsosn_3</strain>
        <tissue evidence="4">Leaf</tissue>
    </source>
</reference>
<dbReference type="GO" id="GO:0032259">
    <property type="term" value="P:methylation"/>
    <property type="evidence" value="ECO:0007669"/>
    <property type="project" value="UniProtKB-KW"/>
</dbReference>
<evidence type="ECO:0000313" key="5">
    <source>
        <dbReference type="Proteomes" id="UP001237642"/>
    </source>
</evidence>
<reference evidence="4" key="2">
    <citation type="submission" date="2023-05" db="EMBL/GenBank/DDBJ databases">
        <authorList>
            <person name="Schelkunov M.I."/>
        </authorList>
    </citation>
    <scope>NUCLEOTIDE SEQUENCE</scope>
    <source>
        <strain evidence="4">Hsosn_3</strain>
        <tissue evidence="4">Leaf</tissue>
    </source>
</reference>
<dbReference type="Proteomes" id="UP001237642">
    <property type="component" value="Unassembled WGS sequence"/>
</dbReference>
<protein>
    <recommendedName>
        <fullName evidence="3">Methyltransferase</fullName>
        <ecNumber evidence="3">2.1.1.-</ecNumber>
    </recommendedName>
</protein>
<dbReference type="PANTHER" id="PTHR10108">
    <property type="entry name" value="SAM-DEPENDENT METHYLTRANSFERASE"/>
    <property type="match status" value="1"/>
</dbReference>
<organism evidence="4 5">
    <name type="scientific">Heracleum sosnowskyi</name>
    <dbReference type="NCBI Taxonomy" id="360622"/>
    <lineage>
        <taxon>Eukaryota</taxon>
        <taxon>Viridiplantae</taxon>
        <taxon>Streptophyta</taxon>
        <taxon>Embryophyta</taxon>
        <taxon>Tracheophyta</taxon>
        <taxon>Spermatophyta</taxon>
        <taxon>Magnoliopsida</taxon>
        <taxon>eudicotyledons</taxon>
        <taxon>Gunneridae</taxon>
        <taxon>Pentapetalae</taxon>
        <taxon>asterids</taxon>
        <taxon>campanulids</taxon>
        <taxon>Apiales</taxon>
        <taxon>Apiaceae</taxon>
        <taxon>Apioideae</taxon>
        <taxon>apioid superclade</taxon>
        <taxon>Tordylieae</taxon>
        <taxon>Tordyliinae</taxon>
        <taxon>Heracleum</taxon>
    </lineage>
</organism>
<dbReference type="Pfam" id="PF03141">
    <property type="entry name" value="Methyltransf_29"/>
    <property type="match status" value="1"/>
</dbReference>
<evidence type="ECO:0000256" key="3">
    <source>
        <dbReference type="RuleBase" id="RU366043"/>
    </source>
</evidence>
<dbReference type="EMBL" id="JAUIZM010000008">
    <property type="protein sequence ID" value="KAK1367725.1"/>
    <property type="molecule type" value="Genomic_DNA"/>
</dbReference>
<evidence type="ECO:0000256" key="1">
    <source>
        <dbReference type="ARBA" id="ARBA00022603"/>
    </source>
</evidence>
<evidence type="ECO:0000256" key="2">
    <source>
        <dbReference type="ARBA" id="ARBA00023180"/>
    </source>
</evidence>
<comment type="caution">
    <text evidence="4">The sequence shown here is derived from an EMBL/GenBank/DDBJ whole genome shotgun (WGS) entry which is preliminary data.</text>
</comment>
<keyword evidence="3" id="KW-0812">Transmembrane</keyword>
<dbReference type="GO" id="GO:0005768">
    <property type="term" value="C:endosome"/>
    <property type="evidence" value="ECO:0007669"/>
    <property type="project" value="TreeGrafter"/>
</dbReference>
<proteinExistence type="inferred from homology"/>
<comment type="similarity">
    <text evidence="3">Belongs to the methyltransferase superfamily.</text>
</comment>
<dbReference type="EC" id="2.1.1.-" evidence="3"/>
<dbReference type="GO" id="GO:0008168">
    <property type="term" value="F:methyltransferase activity"/>
    <property type="evidence" value="ECO:0007669"/>
    <property type="project" value="UniProtKB-UniRule"/>
</dbReference>
<sequence length="131" mass="14681">MPISHTGEVILIDEVAAALVGVYGKAAPEDFAADYEHWKRVVSASYLTGLGIDWSSVRNVMDMKAVYGGFDVALKDVKVWVMNVVSITSSDTLPIIYERGLFFMYHDWCESFSTYPYLNRCKLEGVIAEID</sequence>
<keyword evidence="2 3" id="KW-0325">Glycoprotein</keyword>
<dbReference type="AlphaFoldDB" id="A0AAD8MA02"/>
<keyword evidence="3" id="KW-0808">Transferase</keyword>
<evidence type="ECO:0000313" key="4">
    <source>
        <dbReference type="EMBL" id="KAK1367725.1"/>
    </source>
</evidence>
<comment type="subcellular location">
    <subcellularLocation>
        <location evidence="3">Membrane</location>
        <topology evidence="3">Single-pass type II membrane protein</topology>
    </subcellularLocation>
</comment>
<name>A0AAD8MA02_9APIA</name>
<keyword evidence="3" id="KW-0735">Signal-anchor</keyword>
<accession>A0AAD8MA02</accession>
<gene>
    <name evidence="4" type="ORF">POM88_033817</name>
</gene>
<keyword evidence="5" id="KW-1185">Reference proteome</keyword>
<dbReference type="PANTHER" id="PTHR10108:SF1077">
    <property type="entry name" value="METHYLTRANSFERASE PMT27-RELATED"/>
    <property type="match status" value="1"/>
</dbReference>
<dbReference type="GO" id="GO:0016020">
    <property type="term" value="C:membrane"/>
    <property type="evidence" value="ECO:0007669"/>
    <property type="project" value="UniProtKB-SubCell"/>
</dbReference>
<dbReference type="GO" id="GO:0005802">
    <property type="term" value="C:trans-Golgi network"/>
    <property type="evidence" value="ECO:0007669"/>
    <property type="project" value="TreeGrafter"/>
</dbReference>
<keyword evidence="1 3" id="KW-0489">Methyltransferase</keyword>